<dbReference type="PANTHER" id="PTHR43336:SF3">
    <property type="entry name" value="GUANYLATE CYCLASE DOMAIN-CONTAINING PROTEIN"/>
    <property type="match status" value="1"/>
</dbReference>
<dbReference type="SUPFAM" id="SSF55073">
    <property type="entry name" value="Nucleotide cyclase"/>
    <property type="match status" value="1"/>
</dbReference>
<evidence type="ECO:0000313" key="5">
    <source>
        <dbReference type="Proteomes" id="UP001530377"/>
    </source>
</evidence>
<evidence type="ECO:0000256" key="2">
    <source>
        <dbReference type="SAM" id="Phobius"/>
    </source>
</evidence>
<dbReference type="AlphaFoldDB" id="A0ABD3SH88"/>
<keyword evidence="2" id="KW-0472">Membrane</keyword>
<evidence type="ECO:0000259" key="3">
    <source>
        <dbReference type="PROSITE" id="PS50125"/>
    </source>
</evidence>
<dbReference type="InterPro" id="IPR029787">
    <property type="entry name" value="Nucleotide_cyclase"/>
</dbReference>
<gene>
    <name evidence="4" type="ORF">ACHAXA_004821</name>
</gene>
<comment type="caution">
    <text evidence="4">The sequence shown here is derived from an EMBL/GenBank/DDBJ whole genome shotgun (WGS) entry which is preliminary data.</text>
</comment>
<dbReference type="Gene3D" id="3.30.70.1230">
    <property type="entry name" value="Nucleotide cyclase"/>
    <property type="match status" value="1"/>
</dbReference>
<sequence>MGNEADLSVDEIDAYTIVDVDFARSMTAIFDASGRKEDDARLGVLLTSFVIILLGLGMVTFTRDVHDLVIVPIEHMMQLVKEISENPLGKEISLSVYDEKQNDDGMETTLLIRTISKIAGLMRVGFGEAGADIIGKSLNFTDGNGTMQILGNGRKIQSIFGFCDVRQFTDTTECLQEEVMLFVNRIAHILHSIVVQCDGAANKNIGDAFLLTWKVNANAKDQDYIGDKALYSFVKTMIEMTKHEDFVCKFSDRALSELYERIPGYKCRIGCGIHFGWAIEGAMGSLKKIDASYISPHVTMAETLESSTKEYGTSILMSEPFYNLLSPEAVAGCRKVDVIKRRQSDPVTFLYTYDIDLGADFGISKRTEILKNLGRSTRQLSTSTAHSGPNNRDGKSAGRKARTRPSDSMSSSARGDQSDGKPNITISKDFPNVWRRDVDLVCARSHFSDKQRQVWSLGMTSFEKGEWDIARDHFNIVLELSGGKDGPSQHLLRQMKELNYCAPENWRGYRQITTGH</sequence>
<dbReference type="Pfam" id="PF00211">
    <property type="entry name" value="Guanylate_cyc"/>
    <property type="match status" value="1"/>
</dbReference>
<dbReference type="PROSITE" id="PS50125">
    <property type="entry name" value="GUANYLATE_CYCLASE_2"/>
    <property type="match status" value="1"/>
</dbReference>
<dbReference type="CDD" id="cd07302">
    <property type="entry name" value="CHD"/>
    <property type="match status" value="1"/>
</dbReference>
<feature type="region of interest" description="Disordered" evidence="1">
    <location>
        <begin position="374"/>
        <end position="427"/>
    </location>
</feature>
<keyword evidence="5" id="KW-1185">Reference proteome</keyword>
<proteinExistence type="predicted"/>
<feature type="transmembrane region" description="Helical" evidence="2">
    <location>
        <begin position="42"/>
        <end position="61"/>
    </location>
</feature>
<organism evidence="4 5">
    <name type="scientific">Cyclostephanos tholiformis</name>
    <dbReference type="NCBI Taxonomy" id="382380"/>
    <lineage>
        <taxon>Eukaryota</taxon>
        <taxon>Sar</taxon>
        <taxon>Stramenopiles</taxon>
        <taxon>Ochrophyta</taxon>
        <taxon>Bacillariophyta</taxon>
        <taxon>Coscinodiscophyceae</taxon>
        <taxon>Thalassiosirophycidae</taxon>
        <taxon>Stephanodiscales</taxon>
        <taxon>Stephanodiscaceae</taxon>
        <taxon>Cyclostephanos</taxon>
    </lineage>
</organism>
<reference evidence="4 5" key="1">
    <citation type="submission" date="2024-10" db="EMBL/GenBank/DDBJ databases">
        <title>Updated reference genomes for cyclostephanoid diatoms.</title>
        <authorList>
            <person name="Roberts W.R."/>
            <person name="Alverson A.J."/>
        </authorList>
    </citation>
    <scope>NUCLEOTIDE SEQUENCE [LARGE SCALE GENOMIC DNA]</scope>
    <source>
        <strain evidence="4 5">AJA228-03</strain>
    </source>
</reference>
<dbReference type="PANTHER" id="PTHR43336">
    <property type="entry name" value="OXYGEN SENSOR HISTIDINE KINASE RESPONSE REGULATOR DEVS/DOSS"/>
    <property type="match status" value="1"/>
</dbReference>
<feature type="compositionally biased region" description="Polar residues" evidence="1">
    <location>
        <begin position="406"/>
        <end position="415"/>
    </location>
</feature>
<protein>
    <recommendedName>
        <fullName evidence="3">Guanylate cyclase domain-containing protein</fullName>
    </recommendedName>
</protein>
<accession>A0ABD3SH88</accession>
<evidence type="ECO:0000256" key="1">
    <source>
        <dbReference type="SAM" id="MobiDB-lite"/>
    </source>
</evidence>
<dbReference type="InterPro" id="IPR001054">
    <property type="entry name" value="A/G_cyclase"/>
</dbReference>
<keyword evidence="2" id="KW-0812">Transmembrane</keyword>
<feature type="compositionally biased region" description="Polar residues" evidence="1">
    <location>
        <begin position="374"/>
        <end position="390"/>
    </location>
</feature>
<dbReference type="EMBL" id="JALLPB020000030">
    <property type="protein sequence ID" value="KAL3823728.1"/>
    <property type="molecule type" value="Genomic_DNA"/>
</dbReference>
<feature type="domain" description="Guanylate cyclase" evidence="3">
    <location>
        <begin position="159"/>
        <end position="305"/>
    </location>
</feature>
<dbReference type="Proteomes" id="UP001530377">
    <property type="component" value="Unassembled WGS sequence"/>
</dbReference>
<evidence type="ECO:0000313" key="4">
    <source>
        <dbReference type="EMBL" id="KAL3823728.1"/>
    </source>
</evidence>
<keyword evidence="2" id="KW-1133">Transmembrane helix</keyword>
<name>A0ABD3SH88_9STRA</name>